<dbReference type="GO" id="GO:0002020">
    <property type="term" value="F:protease binding"/>
    <property type="evidence" value="ECO:0007669"/>
    <property type="project" value="TreeGrafter"/>
</dbReference>
<dbReference type="OrthoDB" id="5824612at2759"/>
<keyword evidence="4" id="KW-1185">Reference proteome</keyword>
<dbReference type="Gene3D" id="2.40.50.120">
    <property type="match status" value="2"/>
</dbReference>
<reference evidence="3 4" key="1">
    <citation type="submission" date="2018-11" db="EMBL/GenBank/DDBJ databases">
        <authorList>
            <consortium name="Pathogen Informatics"/>
        </authorList>
    </citation>
    <scope>NUCLEOTIDE SEQUENCE [LARGE SCALE GENOMIC DNA]</scope>
</reference>
<dbReference type="PANTHER" id="PTHR11844:SF25">
    <property type="entry name" value="NTR DOMAIN-CONTAINING PROTEIN"/>
    <property type="match status" value="1"/>
</dbReference>
<dbReference type="GO" id="GO:0031012">
    <property type="term" value="C:extracellular matrix"/>
    <property type="evidence" value="ECO:0007669"/>
    <property type="project" value="TreeGrafter"/>
</dbReference>
<protein>
    <submittedName>
        <fullName evidence="5">MIR domain-containing protein</fullName>
    </submittedName>
</protein>
<reference evidence="5" key="2">
    <citation type="submission" date="2019-09" db="UniProtKB">
        <authorList>
            <consortium name="WormBaseParasite"/>
        </authorList>
    </citation>
    <scope>IDENTIFICATION</scope>
</reference>
<dbReference type="InterPro" id="IPR008993">
    <property type="entry name" value="TIMP-like_OB-fold"/>
</dbReference>
<evidence type="ECO:0000313" key="3">
    <source>
        <dbReference type="EMBL" id="VDP10953.1"/>
    </source>
</evidence>
<dbReference type="GO" id="GO:0051045">
    <property type="term" value="P:negative regulation of membrane protein ectodomain proteolysis"/>
    <property type="evidence" value="ECO:0007669"/>
    <property type="project" value="TreeGrafter"/>
</dbReference>
<proteinExistence type="predicted"/>
<dbReference type="AlphaFoldDB" id="A0A3P8EPF2"/>
<gene>
    <name evidence="3" type="ORF">HPBE_LOCUS18240</name>
</gene>
<dbReference type="Proteomes" id="UP000050761">
    <property type="component" value="Unassembled WGS sequence"/>
</dbReference>
<dbReference type="GO" id="GO:0008191">
    <property type="term" value="F:metalloendopeptidase inhibitor activity"/>
    <property type="evidence" value="ECO:0007669"/>
    <property type="project" value="InterPro"/>
</dbReference>
<comment type="subcellular location">
    <subcellularLocation>
        <location evidence="1">Secreted</location>
    </subcellularLocation>
</comment>
<dbReference type="GO" id="GO:0005615">
    <property type="term" value="C:extracellular space"/>
    <property type="evidence" value="ECO:0007669"/>
    <property type="project" value="TreeGrafter"/>
</dbReference>
<evidence type="ECO:0000313" key="5">
    <source>
        <dbReference type="WBParaSite" id="HPBE_0001824101-mRNA-1"/>
    </source>
</evidence>
<dbReference type="InterPro" id="IPR001820">
    <property type="entry name" value="TIMP"/>
</dbReference>
<evidence type="ECO:0000313" key="4">
    <source>
        <dbReference type="Proteomes" id="UP000050761"/>
    </source>
</evidence>
<organism evidence="3">
    <name type="scientific">Heligmosomoides polygyrus</name>
    <name type="common">Parasitic roundworm</name>
    <dbReference type="NCBI Taxonomy" id="6339"/>
    <lineage>
        <taxon>Eukaryota</taxon>
        <taxon>Metazoa</taxon>
        <taxon>Ecdysozoa</taxon>
        <taxon>Nematoda</taxon>
        <taxon>Chromadorea</taxon>
        <taxon>Rhabditida</taxon>
        <taxon>Rhabditina</taxon>
        <taxon>Rhabditomorpha</taxon>
        <taxon>Strongyloidea</taxon>
        <taxon>Heligmosomidae</taxon>
        <taxon>Heligmosomoides</taxon>
    </lineage>
</organism>
<sequence>MWNSSDGNPFRDNVYRVQHREVFKSPIKEDALPSNINSPSTEAACGVHLEIGRQYLLAGSHISNGTYSTFRCGQIVEDGGNNSTDFGMPTEWDQVPEQMKALYTNTSISRLVCEVHLQVGKEYLLAVAGAMRTNGYFYTFQCSPIVDGAAFLQNDHGMSLEWSYVPPEAKAALILSDINCPADRDGHE</sequence>
<dbReference type="PANTHER" id="PTHR11844">
    <property type="entry name" value="METALLOPROTEASE INHIBITOR"/>
    <property type="match status" value="1"/>
</dbReference>
<evidence type="ECO:0000256" key="2">
    <source>
        <dbReference type="ARBA" id="ARBA00022525"/>
    </source>
</evidence>
<dbReference type="WBParaSite" id="HPBE_0001824101-mRNA-1">
    <property type="protein sequence ID" value="HPBE_0001824101-mRNA-1"/>
    <property type="gene ID" value="HPBE_0001824101"/>
</dbReference>
<name>A0A3P8EPF2_HELPZ</name>
<dbReference type="SUPFAM" id="SSF50242">
    <property type="entry name" value="TIMP-like"/>
    <property type="match status" value="1"/>
</dbReference>
<dbReference type="Pfam" id="PF00965">
    <property type="entry name" value="TIMP"/>
    <property type="match status" value="1"/>
</dbReference>
<keyword evidence="2" id="KW-0964">Secreted</keyword>
<dbReference type="EMBL" id="UZAH01030557">
    <property type="protein sequence ID" value="VDP10953.1"/>
    <property type="molecule type" value="Genomic_DNA"/>
</dbReference>
<evidence type="ECO:0000256" key="1">
    <source>
        <dbReference type="ARBA" id="ARBA00004613"/>
    </source>
</evidence>
<accession>A0A3P8EPF2</accession>